<dbReference type="PANTHER" id="PTHR43065">
    <property type="entry name" value="SENSOR HISTIDINE KINASE"/>
    <property type="match status" value="1"/>
</dbReference>
<keyword evidence="11" id="KW-1185">Reference proteome</keyword>
<keyword evidence="4" id="KW-0808">Transferase</keyword>
<evidence type="ECO:0000313" key="11">
    <source>
        <dbReference type="Proteomes" id="UP000199159"/>
    </source>
</evidence>
<gene>
    <name evidence="10" type="ORF">SAMN05216565_103372</name>
</gene>
<evidence type="ECO:0000256" key="3">
    <source>
        <dbReference type="ARBA" id="ARBA00022553"/>
    </source>
</evidence>
<dbReference type="Pfam" id="PF02518">
    <property type="entry name" value="HATPase_c"/>
    <property type="match status" value="1"/>
</dbReference>
<dbReference type="InterPro" id="IPR035965">
    <property type="entry name" value="PAS-like_dom_sf"/>
</dbReference>
<comment type="catalytic activity">
    <reaction evidence="1">
        <text>ATP + protein L-histidine = ADP + protein N-phospho-L-histidine.</text>
        <dbReference type="EC" id="2.7.13.3"/>
    </reaction>
</comment>
<name>A0A1H0TAW8_9BACI</name>
<dbReference type="InterPro" id="IPR003594">
    <property type="entry name" value="HATPase_dom"/>
</dbReference>
<dbReference type="InterPro" id="IPR036097">
    <property type="entry name" value="HisK_dim/P_sf"/>
</dbReference>
<dbReference type="Gene3D" id="3.30.565.10">
    <property type="entry name" value="Histidine kinase-like ATPase, C-terminal domain"/>
    <property type="match status" value="1"/>
</dbReference>
<dbReference type="AlphaFoldDB" id="A0A1H0TAW8"/>
<dbReference type="CDD" id="cd00082">
    <property type="entry name" value="HisKA"/>
    <property type="match status" value="1"/>
</dbReference>
<dbReference type="PRINTS" id="PR00344">
    <property type="entry name" value="BCTRLSENSOR"/>
</dbReference>
<dbReference type="STRING" id="930152.SAMN05216565_103372"/>
<dbReference type="Pfam" id="PF00512">
    <property type="entry name" value="HisKA"/>
    <property type="match status" value="1"/>
</dbReference>
<dbReference type="SUPFAM" id="SSF55874">
    <property type="entry name" value="ATPase domain of HSP90 chaperone/DNA topoisomerase II/histidine kinase"/>
    <property type="match status" value="1"/>
</dbReference>
<keyword evidence="5" id="KW-0547">Nucleotide-binding</keyword>
<feature type="domain" description="Histidine kinase" evidence="9">
    <location>
        <begin position="170"/>
        <end position="379"/>
    </location>
</feature>
<dbReference type="InterPro" id="IPR004358">
    <property type="entry name" value="Sig_transdc_His_kin-like_C"/>
</dbReference>
<evidence type="ECO:0000256" key="6">
    <source>
        <dbReference type="ARBA" id="ARBA00022777"/>
    </source>
</evidence>
<evidence type="ECO:0000256" key="2">
    <source>
        <dbReference type="ARBA" id="ARBA00012438"/>
    </source>
</evidence>
<accession>A0A1H0TAW8</accession>
<evidence type="ECO:0000256" key="7">
    <source>
        <dbReference type="ARBA" id="ARBA00022840"/>
    </source>
</evidence>
<dbReference type="PROSITE" id="PS50109">
    <property type="entry name" value="HIS_KIN"/>
    <property type="match status" value="1"/>
</dbReference>
<keyword evidence="3" id="KW-0597">Phosphoprotein</keyword>
<dbReference type="GO" id="GO:0000155">
    <property type="term" value="F:phosphorelay sensor kinase activity"/>
    <property type="evidence" value="ECO:0007669"/>
    <property type="project" value="InterPro"/>
</dbReference>
<dbReference type="RefSeq" id="WP_238457221.1">
    <property type="nucleotide sequence ID" value="NZ_FNJU01000003.1"/>
</dbReference>
<dbReference type="SUPFAM" id="SSF55785">
    <property type="entry name" value="PYP-like sensor domain (PAS domain)"/>
    <property type="match status" value="1"/>
</dbReference>
<evidence type="ECO:0000256" key="8">
    <source>
        <dbReference type="ARBA" id="ARBA00023012"/>
    </source>
</evidence>
<dbReference type="EC" id="2.7.13.3" evidence="2"/>
<evidence type="ECO:0000313" key="10">
    <source>
        <dbReference type="EMBL" id="SDP50840.1"/>
    </source>
</evidence>
<dbReference type="InterPro" id="IPR005467">
    <property type="entry name" value="His_kinase_dom"/>
</dbReference>
<dbReference type="InterPro" id="IPR003661">
    <property type="entry name" value="HisK_dim/P_dom"/>
</dbReference>
<dbReference type="InterPro" id="IPR013767">
    <property type="entry name" value="PAS_fold"/>
</dbReference>
<protein>
    <recommendedName>
        <fullName evidence="2">histidine kinase</fullName>
        <ecNumber evidence="2">2.7.13.3</ecNumber>
    </recommendedName>
</protein>
<keyword evidence="8" id="KW-0902">Two-component regulatory system</keyword>
<dbReference type="Proteomes" id="UP000199159">
    <property type="component" value="Unassembled WGS sequence"/>
</dbReference>
<dbReference type="InterPro" id="IPR036890">
    <property type="entry name" value="HATPase_C_sf"/>
</dbReference>
<proteinExistence type="predicted"/>
<sequence>MSNNKELEALRIENKMYKELLCSIPFFQVNRITNLNNDLSISFFKSIEGFLREILDLVPHHIVFTDKNGIITLCNLQTAKDLMVNRDEMEGKHIRELLRIPDNQIIMLETIKTGKEIVNREVLDRNYGIINTRILYNPNGTIERIIGVFQFLNDYKEAEKKAHLGRIAAGIAHEIRNPLTTVRGYLQLLDSKVEPEIADLFKTLLIPEIDRSNRIISDFLRISKPVETQASVMKVTEFFNDYLMQFLNSEALLHNVSISFEMKQKSDVDFKVDKEELIQVFINLFRNAIDAKKENQLQIELNTEIIHEWLLIRFIDNGIGIDPSLIPDIFDPFFTTKDEGTGLGLSLSKKIIESHGGSMEVSRSDINGTVFLIKLPLQKN</sequence>
<organism evidence="10 11">
    <name type="scientific">Litchfieldia salsa</name>
    <dbReference type="NCBI Taxonomy" id="930152"/>
    <lineage>
        <taxon>Bacteria</taxon>
        <taxon>Bacillati</taxon>
        <taxon>Bacillota</taxon>
        <taxon>Bacilli</taxon>
        <taxon>Bacillales</taxon>
        <taxon>Bacillaceae</taxon>
        <taxon>Litchfieldia</taxon>
    </lineage>
</organism>
<evidence type="ECO:0000256" key="1">
    <source>
        <dbReference type="ARBA" id="ARBA00000085"/>
    </source>
</evidence>
<dbReference type="EMBL" id="FNJU01000003">
    <property type="protein sequence ID" value="SDP50840.1"/>
    <property type="molecule type" value="Genomic_DNA"/>
</dbReference>
<evidence type="ECO:0000256" key="5">
    <source>
        <dbReference type="ARBA" id="ARBA00022741"/>
    </source>
</evidence>
<dbReference type="PANTHER" id="PTHR43065:SF34">
    <property type="entry name" value="SPORULATION KINASE A"/>
    <property type="match status" value="1"/>
</dbReference>
<dbReference type="SMART" id="SM00388">
    <property type="entry name" value="HisKA"/>
    <property type="match status" value="1"/>
</dbReference>
<dbReference type="SUPFAM" id="SSF47384">
    <property type="entry name" value="Homodimeric domain of signal transducing histidine kinase"/>
    <property type="match status" value="1"/>
</dbReference>
<dbReference type="SMART" id="SM00387">
    <property type="entry name" value="HATPase_c"/>
    <property type="match status" value="1"/>
</dbReference>
<keyword evidence="6 10" id="KW-0418">Kinase</keyword>
<dbReference type="Gene3D" id="3.30.450.20">
    <property type="entry name" value="PAS domain"/>
    <property type="match status" value="1"/>
</dbReference>
<dbReference type="Gene3D" id="1.10.287.130">
    <property type="match status" value="1"/>
</dbReference>
<evidence type="ECO:0000259" key="9">
    <source>
        <dbReference type="PROSITE" id="PS50109"/>
    </source>
</evidence>
<dbReference type="Pfam" id="PF00989">
    <property type="entry name" value="PAS"/>
    <property type="match status" value="1"/>
</dbReference>
<keyword evidence="7" id="KW-0067">ATP-binding</keyword>
<evidence type="ECO:0000256" key="4">
    <source>
        <dbReference type="ARBA" id="ARBA00022679"/>
    </source>
</evidence>
<reference evidence="11" key="1">
    <citation type="submission" date="2016-10" db="EMBL/GenBank/DDBJ databases">
        <authorList>
            <person name="Varghese N."/>
            <person name="Submissions S."/>
        </authorList>
    </citation>
    <scope>NUCLEOTIDE SEQUENCE [LARGE SCALE GENOMIC DNA]</scope>
    <source>
        <strain evidence="11">IBRC-M10078</strain>
    </source>
</reference>
<dbReference type="GO" id="GO:0005524">
    <property type="term" value="F:ATP binding"/>
    <property type="evidence" value="ECO:0007669"/>
    <property type="project" value="UniProtKB-KW"/>
</dbReference>